<sequence length="435" mass="49023">MKSRAGDPGLARTMAESCERLASPQDDAFSDPFDRWARHRVLMLGEASHGTSEFYAARAAITRRMIERHGTRIVAVEADWPDAAVLNRFVRGMSLPDGTAPAFQRFPRWMWRNPQISSLLAWMRNWNSTRPAEDQAGFYGLDLYNLHASLRAVLDYLDRTDPDAARLARQRYGCLEPWADSPEVYGRAAGSGYRDCERAVVQQCRDLLAKRFEDGQSHDLLDAAANAQLVASAERYYRVMYRGGPESWNLRDTHMADTLDLLLRAGGPDAKAVVWAHNSHIGDARATEMGSLRREHNLGQLARERWGEQAALIGFGTDHGTVTAADDWDSPGRVMTVRPSRPDSFEGHCHATGIDRFLLDLRDRPDLVPRLSQDLLQRFIGVIYRPDSERYSHYMQADPGRQYDAWVWFDETTALVAAEDAGNDGALPDTWPFGL</sequence>
<dbReference type="PIRSF" id="PIRSF036794">
    <property type="entry name" value="UCP_erythr_ester"/>
    <property type="match status" value="1"/>
</dbReference>
<protein>
    <submittedName>
        <fullName evidence="1">Erythromycin esterase family protein</fullName>
    </submittedName>
</protein>
<dbReference type="InterPro" id="IPR052036">
    <property type="entry name" value="Hydrolase/PRTase-associated"/>
</dbReference>
<evidence type="ECO:0000313" key="1">
    <source>
        <dbReference type="EMBL" id="MBL3672036.1"/>
    </source>
</evidence>
<dbReference type="InterPro" id="IPR014622">
    <property type="entry name" value="UCP036794_erythomycin"/>
</dbReference>
<dbReference type="PANTHER" id="PTHR31299:SF0">
    <property type="entry name" value="ESTERASE, PUTATIVE (AFU_ORTHOLOGUE AFUA_1G05850)-RELATED"/>
    <property type="match status" value="1"/>
</dbReference>
<name>A0ABS1S000_9RHOB</name>
<dbReference type="Proteomes" id="UP000644749">
    <property type="component" value="Unassembled WGS sequence"/>
</dbReference>
<proteinExistence type="predicted"/>
<dbReference type="EMBL" id="JAESHT010000001">
    <property type="protein sequence ID" value="MBL3672036.1"/>
    <property type="molecule type" value="Genomic_DNA"/>
</dbReference>
<dbReference type="PANTHER" id="PTHR31299">
    <property type="entry name" value="ESTERASE, PUTATIVE (AFU_ORTHOLOGUE AFUA_1G05850)-RELATED"/>
    <property type="match status" value="1"/>
</dbReference>
<dbReference type="SUPFAM" id="SSF159501">
    <property type="entry name" value="EreA/ChaN-like"/>
    <property type="match status" value="1"/>
</dbReference>
<evidence type="ECO:0000313" key="2">
    <source>
        <dbReference type="Proteomes" id="UP000644749"/>
    </source>
</evidence>
<dbReference type="RefSeq" id="WP_191308020.1">
    <property type="nucleotide sequence ID" value="NZ_BNCL01000002.1"/>
</dbReference>
<reference evidence="1 2" key="1">
    <citation type="submission" date="2021-01" db="EMBL/GenBank/DDBJ databases">
        <title>011410 draft genome.</title>
        <authorList>
            <person name="Lang L."/>
        </authorList>
    </citation>
    <scope>NUCLEOTIDE SEQUENCE [LARGE SCALE GENOMIC DNA]</scope>
    <source>
        <strain evidence="1 2">KCTC 42845</strain>
    </source>
</reference>
<dbReference type="Pfam" id="PF05139">
    <property type="entry name" value="Erythro_esteras"/>
    <property type="match status" value="1"/>
</dbReference>
<dbReference type="Gene3D" id="3.40.1660.10">
    <property type="entry name" value="EreA-like (biosynthetic domain)"/>
    <property type="match status" value="1"/>
</dbReference>
<accession>A0ABS1S000</accession>
<gene>
    <name evidence="1" type="ORF">JL111_00935</name>
</gene>
<dbReference type="Gene3D" id="3.30.1870.10">
    <property type="entry name" value="EreA-like, domain 2"/>
    <property type="match status" value="1"/>
</dbReference>
<organism evidence="1 2">
    <name type="scientific">Paracoccus aerius</name>
    <dbReference type="NCBI Taxonomy" id="1915382"/>
    <lineage>
        <taxon>Bacteria</taxon>
        <taxon>Pseudomonadati</taxon>
        <taxon>Pseudomonadota</taxon>
        <taxon>Alphaproteobacteria</taxon>
        <taxon>Rhodobacterales</taxon>
        <taxon>Paracoccaceae</taxon>
        <taxon>Paracoccus</taxon>
    </lineage>
</organism>
<keyword evidence="2" id="KW-1185">Reference proteome</keyword>
<dbReference type="InterPro" id="IPR007815">
    <property type="entry name" value="Emycin_Estase"/>
</dbReference>
<comment type="caution">
    <text evidence="1">The sequence shown here is derived from an EMBL/GenBank/DDBJ whole genome shotgun (WGS) entry which is preliminary data.</text>
</comment>
<dbReference type="CDD" id="cd14728">
    <property type="entry name" value="Ere-like"/>
    <property type="match status" value="1"/>
</dbReference>